<protein>
    <submittedName>
        <fullName evidence="1">Uncharacterized protein</fullName>
    </submittedName>
</protein>
<organism evidence="1 2">
    <name type="scientific">Entomophthora muscae</name>
    <dbReference type="NCBI Taxonomy" id="34485"/>
    <lineage>
        <taxon>Eukaryota</taxon>
        <taxon>Fungi</taxon>
        <taxon>Fungi incertae sedis</taxon>
        <taxon>Zoopagomycota</taxon>
        <taxon>Entomophthoromycotina</taxon>
        <taxon>Entomophthoromycetes</taxon>
        <taxon>Entomophthorales</taxon>
        <taxon>Entomophthoraceae</taxon>
        <taxon>Entomophthora</taxon>
    </lineage>
</organism>
<proteinExistence type="predicted"/>
<name>A0ACC2T696_9FUNG</name>
<dbReference type="EMBL" id="QTSX02003594">
    <property type="protein sequence ID" value="KAJ9070062.1"/>
    <property type="molecule type" value="Genomic_DNA"/>
</dbReference>
<evidence type="ECO:0000313" key="1">
    <source>
        <dbReference type="EMBL" id="KAJ9070062.1"/>
    </source>
</evidence>
<keyword evidence="2" id="KW-1185">Reference proteome</keyword>
<sequence length="75" mass="8008">MFAPLEASEALEFTGNGFERLFPSVVPHVLLVVPPSSDHPSSLLGGILAVCLTRMGVNLVSLAPLSHKLPQFKVK</sequence>
<evidence type="ECO:0000313" key="2">
    <source>
        <dbReference type="Proteomes" id="UP001165960"/>
    </source>
</evidence>
<comment type="caution">
    <text evidence="1">The sequence shown here is derived from an EMBL/GenBank/DDBJ whole genome shotgun (WGS) entry which is preliminary data.</text>
</comment>
<reference evidence="1" key="1">
    <citation type="submission" date="2022-04" db="EMBL/GenBank/DDBJ databases">
        <title>Genome of the entomopathogenic fungus Entomophthora muscae.</title>
        <authorList>
            <person name="Elya C."/>
            <person name="Lovett B.R."/>
            <person name="Lee E."/>
            <person name="Macias A.M."/>
            <person name="Hajek A.E."/>
            <person name="De Bivort B.L."/>
            <person name="Kasson M.T."/>
            <person name="De Fine Licht H.H."/>
            <person name="Stajich J.E."/>
        </authorList>
    </citation>
    <scope>NUCLEOTIDE SEQUENCE</scope>
    <source>
        <strain evidence="1">Berkeley</strain>
    </source>
</reference>
<accession>A0ACC2T696</accession>
<dbReference type="Proteomes" id="UP001165960">
    <property type="component" value="Unassembled WGS sequence"/>
</dbReference>
<gene>
    <name evidence="1" type="ORF">DSO57_1012311</name>
</gene>